<dbReference type="InterPro" id="IPR005793">
    <property type="entry name" value="Formyl_trans_C"/>
</dbReference>
<organism evidence="7 8">
    <name type="scientific">Lodderomyces elongisporus (strain ATCC 11503 / CBS 2605 / JCM 1781 / NBRC 1676 / NRRL YB-4239)</name>
    <name type="common">Yeast</name>
    <name type="synonym">Saccharomyces elongisporus</name>
    <dbReference type="NCBI Taxonomy" id="379508"/>
    <lineage>
        <taxon>Eukaryota</taxon>
        <taxon>Fungi</taxon>
        <taxon>Dikarya</taxon>
        <taxon>Ascomycota</taxon>
        <taxon>Saccharomycotina</taxon>
        <taxon>Pichiomycetes</taxon>
        <taxon>Debaryomycetaceae</taxon>
        <taxon>Candida/Lodderomyces clade</taxon>
        <taxon>Lodderomyces</taxon>
    </lineage>
</organism>
<feature type="domain" description="Formyl transferase N-terminal" evidence="5">
    <location>
        <begin position="43"/>
        <end position="228"/>
    </location>
</feature>
<protein>
    <recommendedName>
        <fullName evidence="2">methionyl-tRNA formyltransferase</fullName>
        <ecNumber evidence="2">2.1.2.9</ecNumber>
    </recommendedName>
</protein>
<dbReference type="CDD" id="cd08646">
    <property type="entry name" value="FMT_core_Met-tRNA-FMT_N"/>
    <property type="match status" value="1"/>
</dbReference>
<evidence type="ECO:0000313" key="8">
    <source>
        <dbReference type="Proteomes" id="UP000001996"/>
    </source>
</evidence>
<dbReference type="GO" id="GO:0005739">
    <property type="term" value="C:mitochondrion"/>
    <property type="evidence" value="ECO:0007669"/>
    <property type="project" value="TreeGrafter"/>
</dbReference>
<dbReference type="OrthoDB" id="10268103at2759"/>
<keyword evidence="8" id="KW-1185">Reference proteome</keyword>
<dbReference type="Pfam" id="PF02911">
    <property type="entry name" value="Formyl_trans_C"/>
    <property type="match status" value="1"/>
</dbReference>
<evidence type="ECO:0000256" key="2">
    <source>
        <dbReference type="ARBA" id="ARBA00012261"/>
    </source>
</evidence>
<dbReference type="InParanoid" id="A5E4H9"/>
<dbReference type="Pfam" id="PF00551">
    <property type="entry name" value="Formyl_trans_N"/>
    <property type="match status" value="1"/>
</dbReference>
<dbReference type="HOGENOM" id="CLU_033347_0_1_1"/>
<accession>A5E4H9</accession>
<evidence type="ECO:0000256" key="1">
    <source>
        <dbReference type="ARBA" id="ARBA00010699"/>
    </source>
</evidence>
<dbReference type="EMBL" id="CH981529">
    <property type="protein sequence ID" value="EDK46337.1"/>
    <property type="molecule type" value="Genomic_DNA"/>
</dbReference>
<evidence type="ECO:0000259" key="6">
    <source>
        <dbReference type="Pfam" id="PF02911"/>
    </source>
</evidence>
<dbReference type="GeneID" id="5231603"/>
<name>A5E4H9_LODEL</name>
<reference evidence="7 8" key="1">
    <citation type="journal article" date="2009" name="Nature">
        <title>Evolution of pathogenicity and sexual reproduction in eight Candida genomes.</title>
        <authorList>
            <person name="Butler G."/>
            <person name="Rasmussen M.D."/>
            <person name="Lin M.F."/>
            <person name="Santos M.A."/>
            <person name="Sakthikumar S."/>
            <person name="Munro C.A."/>
            <person name="Rheinbay E."/>
            <person name="Grabherr M."/>
            <person name="Forche A."/>
            <person name="Reedy J.L."/>
            <person name="Agrafioti I."/>
            <person name="Arnaud M.B."/>
            <person name="Bates S."/>
            <person name="Brown A.J."/>
            <person name="Brunke S."/>
            <person name="Costanzo M.C."/>
            <person name="Fitzpatrick D.A."/>
            <person name="de Groot P.W."/>
            <person name="Harris D."/>
            <person name="Hoyer L.L."/>
            <person name="Hube B."/>
            <person name="Klis F.M."/>
            <person name="Kodira C."/>
            <person name="Lennard N."/>
            <person name="Logue M.E."/>
            <person name="Martin R."/>
            <person name="Neiman A.M."/>
            <person name="Nikolaou E."/>
            <person name="Quail M.A."/>
            <person name="Quinn J."/>
            <person name="Santos M.C."/>
            <person name="Schmitzberger F.F."/>
            <person name="Sherlock G."/>
            <person name="Shah P."/>
            <person name="Silverstein K.A."/>
            <person name="Skrzypek M.S."/>
            <person name="Soll D."/>
            <person name="Staggs R."/>
            <person name="Stansfield I."/>
            <person name="Stumpf M.P."/>
            <person name="Sudbery P.E."/>
            <person name="Srikantha T."/>
            <person name="Zeng Q."/>
            <person name="Berman J."/>
            <person name="Berriman M."/>
            <person name="Heitman J."/>
            <person name="Gow N.A."/>
            <person name="Lorenz M.C."/>
            <person name="Birren B.W."/>
            <person name="Kellis M."/>
            <person name="Cuomo C.A."/>
        </authorList>
    </citation>
    <scope>NUCLEOTIDE SEQUENCE [LARGE SCALE GENOMIC DNA]</scope>
    <source>
        <strain evidence="8">ATCC 11503 / BCRC 21390 / CBS 2605 / JCM 1781 / NBRC 1676 / NRRL YB-4239</strain>
    </source>
</reference>
<keyword evidence="4" id="KW-0648">Protein biosynthesis</keyword>
<dbReference type="eggNOG" id="KOG3082">
    <property type="taxonomic scope" value="Eukaryota"/>
</dbReference>
<dbReference type="PANTHER" id="PTHR11138">
    <property type="entry name" value="METHIONYL-TRNA FORMYLTRANSFERASE"/>
    <property type="match status" value="1"/>
</dbReference>
<dbReference type="EC" id="2.1.2.9" evidence="2"/>
<evidence type="ECO:0000256" key="3">
    <source>
        <dbReference type="ARBA" id="ARBA00022679"/>
    </source>
</evidence>
<dbReference type="PANTHER" id="PTHR11138:SF5">
    <property type="entry name" value="METHIONYL-TRNA FORMYLTRANSFERASE, MITOCHONDRIAL"/>
    <property type="match status" value="1"/>
</dbReference>
<dbReference type="AlphaFoldDB" id="A5E4H9"/>
<dbReference type="SUPFAM" id="SSF53328">
    <property type="entry name" value="Formyltransferase"/>
    <property type="match status" value="1"/>
</dbReference>
<dbReference type="FunCoup" id="A5E4H9">
    <property type="interactions" value="262"/>
</dbReference>
<dbReference type="STRING" id="379508.A5E4H9"/>
<dbReference type="OMA" id="KEWWNGV"/>
<comment type="similarity">
    <text evidence="1">Belongs to the Fmt family.</text>
</comment>
<proteinExistence type="inferred from homology"/>
<dbReference type="InterPro" id="IPR002376">
    <property type="entry name" value="Formyl_transf_N"/>
</dbReference>
<evidence type="ECO:0000256" key="4">
    <source>
        <dbReference type="ARBA" id="ARBA00022917"/>
    </source>
</evidence>
<sequence>MRLNTNRRWLLLLIVPQTRRLHTQIKANANANAKSKFKLDPLRIAFFGSDHFSTESLRQIKSLHDQDSSLIDNIKLITRLLKPTGRYMKSVSELPVGVFAKENQIDILRADTQEDIINFLQLNSFNLVIAVSYGKLIPAEFIAKCKYGGLNVHPSFLPKYSGSSPLQYALLNDDQETGVTVQTLHPTKFDHGNIVAKSHAVPILENDNYDSLAKKLGRIGGELLVSVIKDASFVNPKSILEFGEQKRTLAPKISKNESQVLWSESSSRHIKRQFDALGPLFTFLNVKIKRKKQTIEEKQRAILYNVTELKMDPAVVAKQHNLTKPGDFTLVKDGLCIKANTGFILAKGIKMQARAEMTPETFIGSYHKYAGNVPQQFISTLEENK</sequence>
<dbReference type="KEGG" id="lel:PVL30_004237"/>
<evidence type="ECO:0000313" key="7">
    <source>
        <dbReference type="EMBL" id="EDK46337.1"/>
    </source>
</evidence>
<dbReference type="Gene3D" id="3.40.50.12230">
    <property type="match status" value="1"/>
</dbReference>
<gene>
    <name evidence="7" type="ORF">LELG_04518</name>
</gene>
<feature type="domain" description="Formyl transferase C-terminal" evidence="6">
    <location>
        <begin position="252"/>
        <end position="365"/>
    </location>
</feature>
<keyword evidence="3" id="KW-0808">Transferase</keyword>
<dbReference type="Proteomes" id="UP000001996">
    <property type="component" value="Unassembled WGS sequence"/>
</dbReference>
<dbReference type="InterPro" id="IPR036477">
    <property type="entry name" value="Formyl_transf_N_sf"/>
</dbReference>
<dbReference type="GO" id="GO:0004479">
    <property type="term" value="F:methionyl-tRNA formyltransferase activity"/>
    <property type="evidence" value="ECO:0007669"/>
    <property type="project" value="UniProtKB-EC"/>
</dbReference>
<evidence type="ECO:0000259" key="5">
    <source>
        <dbReference type="Pfam" id="PF00551"/>
    </source>
</evidence>
<dbReference type="InterPro" id="IPR041711">
    <property type="entry name" value="Met-tRNA-FMT_N"/>
</dbReference>
<dbReference type="VEuPathDB" id="FungiDB:LELG_04518"/>